<dbReference type="InterPro" id="IPR032319">
    <property type="entry name" value="CLP1_P"/>
</dbReference>
<dbReference type="EMBL" id="JAFNEN010000305">
    <property type="protein sequence ID" value="KAG8186351.1"/>
    <property type="molecule type" value="Genomic_DNA"/>
</dbReference>
<dbReference type="InterPro" id="IPR027417">
    <property type="entry name" value="P-loop_NTPase"/>
</dbReference>
<dbReference type="Proteomes" id="UP000827092">
    <property type="component" value="Unassembled WGS sequence"/>
</dbReference>
<keyword evidence="6" id="KW-1185">Reference proteome</keyword>
<dbReference type="Pfam" id="PF16573">
    <property type="entry name" value="CLP1_N"/>
    <property type="match status" value="1"/>
</dbReference>
<evidence type="ECO:0000313" key="5">
    <source>
        <dbReference type="EMBL" id="KAG8186351.1"/>
    </source>
</evidence>
<gene>
    <name evidence="5" type="ORF">JTE90_005879</name>
</gene>
<dbReference type="Gene3D" id="3.40.50.300">
    <property type="entry name" value="P-loop containing nucleotide triphosphate hydrolases"/>
    <property type="match status" value="1"/>
</dbReference>
<keyword evidence="1" id="KW-0547">Nucleotide-binding</keyword>
<keyword evidence="2" id="KW-0067">ATP-binding</keyword>
<feature type="domain" description="Clp1 P-loop" evidence="4">
    <location>
        <begin position="116"/>
        <end position="302"/>
    </location>
</feature>
<evidence type="ECO:0000313" key="6">
    <source>
        <dbReference type="Proteomes" id="UP000827092"/>
    </source>
</evidence>
<dbReference type="InterPro" id="IPR045116">
    <property type="entry name" value="Clp1/Grc3"/>
</dbReference>
<dbReference type="Gene3D" id="2.60.120.1030">
    <property type="entry name" value="Clp1, DNA binding domain"/>
    <property type="match status" value="1"/>
</dbReference>
<dbReference type="PANTHER" id="PTHR12755">
    <property type="entry name" value="CLEAVAGE/POLYADENYLATION FACTOR IA SUBUNIT CLP1P"/>
    <property type="match status" value="1"/>
</dbReference>
<dbReference type="GO" id="GO:0006388">
    <property type="term" value="P:tRNA splicing, via endonucleolytic cleavage and ligation"/>
    <property type="evidence" value="ECO:0007669"/>
    <property type="project" value="TreeGrafter"/>
</dbReference>
<comment type="caution">
    <text evidence="5">The sequence shown here is derived from an EMBL/GenBank/DDBJ whole genome shotgun (WGS) entry which is preliminary data.</text>
</comment>
<dbReference type="InterPro" id="IPR038238">
    <property type="entry name" value="Clp1_C_sf"/>
</dbReference>
<dbReference type="InterPro" id="IPR032324">
    <property type="entry name" value="Clp1_N"/>
</dbReference>
<dbReference type="Pfam" id="PF16575">
    <property type="entry name" value="CLP1_P"/>
    <property type="match status" value="1"/>
</dbReference>
<name>A0AAV6UPY7_9ARAC</name>
<reference evidence="5 6" key="1">
    <citation type="journal article" date="2022" name="Nat. Ecol. Evol.">
        <title>A masculinizing supergene underlies an exaggerated male reproductive morph in a spider.</title>
        <authorList>
            <person name="Hendrickx F."/>
            <person name="De Corte Z."/>
            <person name="Sonet G."/>
            <person name="Van Belleghem S.M."/>
            <person name="Kostlbacher S."/>
            <person name="Vangestel C."/>
        </authorList>
    </citation>
    <scope>NUCLEOTIDE SEQUENCE [LARGE SCALE GENOMIC DNA]</scope>
    <source>
        <strain evidence="5">W744_W776</strain>
    </source>
</reference>
<dbReference type="AlphaFoldDB" id="A0AAV6UPY7"/>
<dbReference type="Gene3D" id="2.40.30.330">
    <property type="entry name" value="Pre-mRNA cleavage complex subunit Clp1, C-terminal domain"/>
    <property type="match status" value="1"/>
</dbReference>
<sequence length="415" mass="46227">MAELFQESQVFNLENENELRILVGEQPTTIQLTSGLAEIFGTQMIVNDEYRLPSHSSIAIFSWQGCSIKITGKPVSAHVVSDTLMILNVILHASLEELRIKAKAENSKGPVVLVVGPKDTGKTSLCSILLNYATRMGHRPVYLDLDVGQNSITIPGSVGLVDVKKPASIVRGFSDRPAMLYHFGYNSPGHNLALYYLLLRQLQAVVQSHFQHASENVRSSGMVINTCGWVIEDGYNTIVFAAKAFQIDHLCVLDDEELHSKLSNDMPPNVKVHYIPKMTGVAQRSPSVRFKMRNLSIFNYIYRNQEKVTPKAFVVLYSRINVIKLSFQRPLNGPDIEIGTRDLIVATQVPLTQELTNKVLGMSLGQTIDDKMLMRVIGFALVKHVNVDKGEIKIVTTQPDPQLTKFFLVGNVKLI</sequence>
<evidence type="ECO:0000256" key="1">
    <source>
        <dbReference type="ARBA" id="ARBA00022741"/>
    </source>
</evidence>
<evidence type="ECO:0000259" key="3">
    <source>
        <dbReference type="Pfam" id="PF16573"/>
    </source>
</evidence>
<accession>A0AAV6UPY7</accession>
<dbReference type="GO" id="GO:0005634">
    <property type="term" value="C:nucleus"/>
    <property type="evidence" value="ECO:0007669"/>
    <property type="project" value="TreeGrafter"/>
</dbReference>
<organism evidence="5 6">
    <name type="scientific">Oedothorax gibbosus</name>
    <dbReference type="NCBI Taxonomy" id="931172"/>
    <lineage>
        <taxon>Eukaryota</taxon>
        <taxon>Metazoa</taxon>
        <taxon>Ecdysozoa</taxon>
        <taxon>Arthropoda</taxon>
        <taxon>Chelicerata</taxon>
        <taxon>Arachnida</taxon>
        <taxon>Araneae</taxon>
        <taxon>Araneomorphae</taxon>
        <taxon>Entelegynae</taxon>
        <taxon>Araneoidea</taxon>
        <taxon>Linyphiidae</taxon>
        <taxon>Erigoninae</taxon>
        <taxon>Oedothorax</taxon>
    </lineage>
</organism>
<dbReference type="InterPro" id="IPR038239">
    <property type="entry name" value="Clp1_N_sf"/>
</dbReference>
<proteinExistence type="predicted"/>
<evidence type="ECO:0000256" key="2">
    <source>
        <dbReference type="ARBA" id="ARBA00022840"/>
    </source>
</evidence>
<evidence type="ECO:0000259" key="4">
    <source>
        <dbReference type="Pfam" id="PF16575"/>
    </source>
</evidence>
<feature type="domain" description="Clp1 N-terminal" evidence="3">
    <location>
        <begin position="13"/>
        <end position="102"/>
    </location>
</feature>
<dbReference type="PANTHER" id="PTHR12755:SF6">
    <property type="entry name" value="POLYRIBONUCLEOTIDE 5'-HYDROXYL-KINASE CLP1"/>
    <property type="match status" value="1"/>
</dbReference>
<protein>
    <recommendedName>
        <fullName evidence="7">Protein CLP1 homolog</fullName>
    </recommendedName>
</protein>
<dbReference type="GO" id="GO:0051731">
    <property type="term" value="F:polynucleotide 5'-hydroxyl-kinase activity"/>
    <property type="evidence" value="ECO:0007669"/>
    <property type="project" value="InterPro"/>
</dbReference>
<evidence type="ECO:0008006" key="7">
    <source>
        <dbReference type="Google" id="ProtNLM"/>
    </source>
</evidence>
<dbReference type="GO" id="GO:0005524">
    <property type="term" value="F:ATP binding"/>
    <property type="evidence" value="ECO:0007669"/>
    <property type="project" value="UniProtKB-KW"/>
</dbReference>
<dbReference type="SUPFAM" id="SSF52540">
    <property type="entry name" value="P-loop containing nucleoside triphosphate hydrolases"/>
    <property type="match status" value="1"/>
</dbReference>